<keyword evidence="6 10" id="KW-0573">Peptidoglycan synthesis</keyword>
<dbReference type="AlphaFoldDB" id="A0A2T0XK40"/>
<proteinExistence type="inferred from homology"/>
<dbReference type="GO" id="GO:0008360">
    <property type="term" value="P:regulation of cell shape"/>
    <property type="evidence" value="ECO:0007669"/>
    <property type="project" value="UniProtKB-KW"/>
</dbReference>
<feature type="binding site" evidence="10">
    <location>
        <begin position="178"/>
        <end position="179"/>
    </location>
    <ligand>
        <name>substrate</name>
    </ligand>
</feature>
<comment type="function">
    <text evidence="10">Plays a role in peptidoglycan recycling by cleaving the terminal beta-1,4-linked N-acetylglucosamine (GlcNAc) from peptide-linked peptidoglycan fragments, giving rise to free GlcNAc, anhydro-N-acetylmuramic acid and anhydro-N-acetylmuramic acid-linked peptides.</text>
</comment>
<dbReference type="SUPFAM" id="SSF51445">
    <property type="entry name" value="(Trans)glycosidases"/>
    <property type="match status" value="1"/>
</dbReference>
<dbReference type="Pfam" id="PF00933">
    <property type="entry name" value="Glyco_hydro_3"/>
    <property type="match status" value="1"/>
</dbReference>
<reference evidence="12 13" key="1">
    <citation type="submission" date="2018-03" db="EMBL/GenBank/DDBJ databases">
        <title>Genomic Encyclopedia of Type Strains, Phase III (KMG-III): the genomes of soil and plant-associated and newly described type strains.</title>
        <authorList>
            <person name="Whitman W."/>
        </authorList>
    </citation>
    <scope>NUCLEOTIDE SEQUENCE [LARGE SCALE GENOMIC DNA]</scope>
    <source>
        <strain evidence="12 13">MWH-P2sevCIIIb</strain>
    </source>
</reference>
<comment type="pathway">
    <text evidence="10">Cell wall biogenesis; peptidoglycan recycling.</text>
</comment>
<organism evidence="12 13">
    <name type="scientific">Jezberella montanilacus</name>
    <dbReference type="NCBI Taxonomy" id="323426"/>
    <lineage>
        <taxon>Bacteria</taxon>
        <taxon>Pseudomonadati</taxon>
        <taxon>Pseudomonadota</taxon>
        <taxon>Betaproteobacteria</taxon>
        <taxon>Burkholderiales</taxon>
        <taxon>Alcaligenaceae</taxon>
        <taxon>Jezberella</taxon>
    </lineage>
</organism>
<comment type="subcellular location">
    <subcellularLocation>
        <location evidence="10">Cytoplasm</location>
    </subcellularLocation>
</comment>
<dbReference type="GO" id="GO:0004563">
    <property type="term" value="F:beta-N-acetylhexosaminidase activity"/>
    <property type="evidence" value="ECO:0007669"/>
    <property type="project" value="UniProtKB-UniRule"/>
</dbReference>
<evidence type="ECO:0000256" key="10">
    <source>
        <dbReference type="HAMAP-Rule" id="MF_00364"/>
    </source>
</evidence>
<dbReference type="InterPro" id="IPR050226">
    <property type="entry name" value="NagZ_Beta-hexosaminidase"/>
</dbReference>
<dbReference type="GO" id="GO:0071555">
    <property type="term" value="P:cell wall organization"/>
    <property type="evidence" value="ECO:0007669"/>
    <property type="project" value="UniProtKB-KW"/>
</dbReference>
<dbReference type="GO" id="GO:0009254">
    <property type="term" value="P:peptidoglycan turnover"/>
    <property type="evidence" value="ECO:0007669"/>
    <property type="project" value="UniProtKB-UniRule"/>
</dbReference>
<dbReference type="GO" id="GO:0009252">
    <property type="term" value="P:peptidoglycan biosynthetic process"/>
    <property type="evidence" value="ECO:0007669"/>
    <property type="project" value="UniProtKB-KW"/>
</dbReference>
<dbReference type="OrthoDB" id="9786661at2"/>
<evidence type="ECO:0000256" key="9">
    <source>
        <dbReference type="ARBA" id="ARBA00023316"/>
    </source>
</evidence>
<dbReference type="PANTHER" id="PTHR30480">
    <property type="entry name" value="BETA-HEXOSAMINIDASE-RELATED"/>
    <property type="match status" value="1"/>
</dbReference>
<feature type="site" description="Important for catalytic activity" evidence="10">
    <location>
        <position position="189"/>
    </location>
</feature>
<protein>
    <recommendedName>
        <fullName evidence="10">Beta-hexosaminidase</fullName>
        <ecNumber evidence="10">3.2.1.52</ecNumber>
    </recommendedName>
    <alternativeName>
        <fullName evidence="10">Beta-N-acetylhexosaminidase</fullName>
    </alternativeName>
    <alternativeName>
        <fullName evidence="10">N-acetyl-beta-glucosaminidase</fullName>
    </alternativeName>
</protein>
<evidence type="ECO:0000313" key="13">
    <source>
        <dbReference type="Proteomes" id="UP000238308"/>
    </source>
</evidence>
<comment type="caution">
    <text evidence="12">The sequence shown here is derived from an EMBL/GenBank/DDBJ whole genome shotgun (WGS) entry which is preliminary data.</text>
</comment>
<dbReference type="InterPro" id="IPR001764">
    <property type="entry name" value="Glyco_hydro_3_N"/>
</dbReference>
<dbReference type="PANTHER" id="PTHR30480:SF13">
    <property type="entry name" value="BETA-HEXOSAMINIDASE"/>
    <property type="match status" value="1"/>
</dbReference>
<dbReference type="InterPro" id="IPR036962">
    <property type="entry name" value="Glyco_hydro_3_N_sf"/>
</dbReference>
<dbReference type="InterPro" id="IPR022956">
    <property type="entry name" value="Beta_hexosaminidase_bac"/>
</dbReference>
<dbReference type="GO" id="GO:0051301">
    <property type="term" value="P:cell division"/>
    <property type="evidence" value="ECO:0007669"/>
    <property type="project" value="UniProtKB-KW"/>
</dbReference>
<keyword evidence="5 10" id="KW-0133">Cell shape</keyword>
<evidence type="ECO:0000256" key="6">
    <source>
        <dbReference type="ARBA" id="ARBA00022984"/>
    </source>
</evidence>
<dbReference type="EMBL" id="PVTV01000011">
    <property type="protein sequence ID" value="PRY99267.1"/>
    <property type="molecule type" value="Genomic_DNA"/>
</dbReference>
<evidence type="ECO:0000256" key="2">
    <source>
        <dbReference type="ARBA" id="ARBA00022490"/>
    </source>
</evidence>
<keyword evidence="9 10" id="KW-0961">Cell wall biogenesis/degradation</keyword>
<dbReference type="Proteomes" id="UP000238308">
    <property type="component" value="Unassembled WGS sequence"/>
</dbReference>
<keyword evidence="3 10" id="KW-0132">Cell division</keyword>
<keyword evidence="7 10" id="KW-0326">Glycosidase</keyword>
<evidence type="ECO:0000256" key="5">
    <source>
        <dbReference type="ARBA" id="ARBA00022960"/>
    </source>
</evidence>
<evidence type="ECO:0000256" key="7">
    <source>
        <dbReference type="ARBA" id="ARBA00023295"/>
    </source>
</evidence>
<evidence type="ECO:0000256" key="3">
    <source>
        <dbReference type="ARBA" id="ARBA00022618"/>
    </source>
</evidence>
<feature type="binding site" evidence="10">
    <location>
        <position position="73"/>
    </location>
    <ligand>
        <name>substrate</name>
    </ligand>
</feature>
<accession>A0A2T0XK40</accession>
<gene>
    <name evidence="10" type="primary">nagZ</name>
    <name evidence="12" type="ORF">BCM14_0710</name>
</gene>
<dbReference type="RefSeq" id="WP_106226587.1">
    <property type="nucleotide sequence ID" value="NZ_PVTV01000011.1"/>
</dbReference>
<feature type="domain" description="Glycoside hydrolase family 3 N-terminal" evidence="11">
    <location>
        <begin position="23"/>
        <end position="320"/>
    </location>
</feature>
<feature type="binding site" evidence="10">
    <location>
        <position position="148"/>
    </location>
    <ligand>
        <name>substrate</name>
    </ligand>
</feature>
<keyword evidence="4 10" id="KW-0378">Hydrolase</keyword>
<evidence type="ECO:0000313" key="12">
    <source>
        <dbReference type="EMBL" id="PRY99267.1"/>
    </source>
</evidence>
<dbReference type="GO" id="GO:0005975">
    <property type="term" value="P:carbohydrate metabolic process"/>
    <property type="evidence" value="ECO:0007669"/>
    <property type="project" value="InterPro"/>
</dbReference>
<feature type="active site" description="Nucleophile" evidence="10">
    <location>
        <position position="262"/>
    </location>
</feature>
<keyword evidence="2 10" id="KW-0963">Cytoplasm</keyword>
<evidence type="ECO:0000256" key="1">
    <source>
        <dbReference type="ARBA" id="ARBA00001231"/>
    </source>
</evidence>
<evidence type="ECO:0000256" key="4">
    <source>
        <dbReference type="ARBA" id="ARBA00022801"/>
    </source>
</evidence>
<dbReference type="InterPro" id="IPR017853">
    <property type="entry name" value="GH"/>
</dbReference>
<dbReference type="GO" id="GO:0005737">
    <property type="term" value="C:cytoplasm"/>
    <property type="evidence" value="ECO:0007669"/>
    <property type="project" value="UniProtKB-SubCell"/>
</dbReference>
<dbReference type="UniPathway" id="UPA00544"/>
<name>A0A2T0XK40_9BURK</name>
<comment type="catalytic activity">
    <reaction evidence="1 10">
        <text>Hydrolysis of terminal non-reducing N-acetyl-D-hexosamine residues in N-acetyl-beta-D-hexosaminides.</text>
        <dbReference type="EC" id="3.2.1.52"/>
    </reaction>
</comment>
<dbReference type="PROSITE" id="PS00775">
    <property type="entry name" value="GLYCOSYL_HYDROL_F3"/>
    <property type="match status" value="1"/>
</dbReference>
<evidence type="ECO:0000259" key="11">
    <source>
        <dbReference type="Pfam" id="PF00933"/>
    </source>
</evidence>
<keyword evidence="13" id="KW-1185">Reference proteome</keyword>
<keyword evidence="8 10" id="KW-0131">Cell cycle</keyword>
<dbReference type="HAMAP" id="MF_00364">
    <property type="entry name" value="NagZ"/>
    <property type="match status" value="1"/>
</dbReference>
<dbReference type="Gene3D" id="3.20.20.300">
    <property type="entry name" value="Glycoside hydrolase, family 3, N-terminal domain"/>
    <property type="match status" value="1"/>
</dbReference>
<evidence type="ECO:0000256" key="8">
    <source>
        <dbReference type="ARBA" id="ARBA00023306"/>
    </source>
</evidence>
<feature type="active site" description="Proton donor/acceptor" evidence="10">
    <location>
        <position position="191"/>
    </location>
</feature>
<feature type="binding site" evidence="10">
    <location>
        <position position="81"/>
    </location>
    <ligand>
        <name>substrate</name>
    </ligand>
</feature>
<dbReference type="EC" id="3.2.1.52" evidence="10"/>
<comment type="similarity">
    <text evidence="10">Belongs to the glycosyl hydrolase 3 family. NagZ subfamily.</text>
</comment>
<sequence>MSSKKKNSSLPRGPLMVDVEGFTLTDIEKERLSHPMVGGVILFSRNFESRKQLTELTRKIHKLRKPRLLIAIDHEGGRVQRFREDGFTVLPSMRKLGEAWMQNPLTAMRLAADVGYVLAAELLACGVDLSFTPVLDLDYGVSAVIGDRSFHRDPRVVAMLARALAQGLGFAGMSACGKHFPGHGAVEADSHHEIPHDNRSLTRILQEDAAPYQWLGDQAIASVMPAHVIYNKIDAKPAGFSSIWIQDVLRTRLGYDGVVFSDDLTMEGASVAGDIVDRARAALEAGCDMALVCNRPDLADDLIQRYRVEQLKASQARVARLMPKRVHSDWKTLQRTPAYQQALTSVRSLNEGR</sequence>
<dbReference type="NCBIfam" id="NF003740">
    <property type="entry name" value="PRK05337.1"/>
    <property type="match status" value="1"/>
</dbReference>
<dbReference type="InterPro" id="IPR019800">
    <property type="entry name" value="Glyco_hydro_3_AS"/>
</dbReference>